<dbReference type="FunFam" id="1.10.287.10:FF:000003">
    <property type="entry name" value="40S ribosomal protein S13"/>
    <property type="match status" value="1"/>
</dbReference>
<dbReference type="InterPro" id="IPR000589">
    <property type="entry name" value="Ribosomal_uS15"/>
</dbReference>
<dbReference type="CDD" id="cd00353">
    <property type="entry name" value="Ribosomal_S15p_S13e"/>
    <property type="match status" value="1"/>
</dbReference>
<dbReference type="RefSeq" id="WP_283217640.1">
    <property type="nucleotide sequence ID" value="NZ_LGFD01000020.1"/>
</dbReference>
<dbReference type="HAMAP" id="MF_01343_A">
    <property type="entry name" value="Ribosomal_uS15_A"/>
    <property type="match status" value="1"/>
</dbReference>
<evidence type="ECO:0000256" key="3">
    <source>
        <dbReference type="ARBA" id="ARBA00022980"/>
    </source>
</evidence>
<dbReference type="NCBIfam" id="NF006331">
    <property type="entry name" value="PRK08561.1"/>
    <property type="match status" value="1"/>
</dbReference>
<organism evidence="9 10">
    <name type="scientific">Thermococcus sibiricus</name>
    <dbReference type="NCBI Taxonomy" id="172049"/>
    <lineage>
        <taxon>Archaea</taxon>
        <taxon>Methanobacteriati</taxon>
        <taxon>Methanobacteriota</taxon>
        <taxon>Thermococci</taxon>
        <taxon>Thermococcales</taxon>
        <taxon>Thermococcaceae</taxon>
        <taxon>Thermococcus</taxon>
    </lineage>
</organism>
<dbReference type="SMART" id="SM01387">
    <property type="entry name" value="Ribosomal_S15"/>
    <property type="match status" value="1"/>
</dbReference>
<dbReference type="SMART" id="SM01386">
    <property type="entry name" value="Ribosomal_S13_N"/>
    <property type="match status" value="1"/>
</dbReference>
<feature type="region of interest" description="Disordered" evidence="7">
    <location>
        <begin position="1"/>
        <end position="23"/>
    </location>
</feature>
<dbReference type="Pfam" id="PF08069">
    <property type="entry name" value="Ribosomal_S13_N"/>
    <property type="match status" value="1"/>
</dbReference>
<dbReference type="Gene3D" id="4.10.860.130">
    <property type="match status" value="1"/>
</dbReference>
<dbReference type="SUPFAM" id="SSF47060">
    <property type="entry name" value="S15/NS1 RNA-binding domain"/>
    <property type="match status" value="1"/>
</dbReference>
<dbReference type="PANTHER" id="PTHR11885">
    <property type="entry name" value="RIBOSOMAL PROTEIN S15P/S13E"/>
    <property type="match status" value="1"/>
</dbReference>
<dbReference type="GO" id="GO:0006412">
    <property type="term" value="P:translation"/>
    <property type="evidence" value="ECO:0007669"/>
    <property type="project" value="UniProtKB-UniRule"/>
</dbReference>
<sequence length="151" mass="17422">MARLHARKRGKSGSKKPPRTAPPTWVEYTAEEVENLVVKLRKDGHSAAMIGTILRDQYGIPSVRLITGKKITKILEENNLAPELPEDLMFLIRKAVKLRKHLEQHPKDLHSRRGLQLTESKIRRLVKYYKGTGKLPANWRYDPEQAKLLVR</sequence>
<dbReference type="GO" id="GO:0070181">
    <property type="term" value="F:small ribosomal subunit rRNA binding"/>
    <property type="evidence" value="ECO:0007669"/>
    <property type="project" value="TreeGrafter"/>
</dbReference>
<dbReference type="AlphaFoldDB" id="A0A117L1L0"/>
<reference evidence="10" key="1">
    <citation type="journal article" date="2015" name="MBio">
        <title>Genome-Resolved Metagenomic Analysis Reveals Roles for Candidate Phyla and Other Microbial Community Members in Biogeochemical Transformations in Oil Reservoirs.</title>
        <authorList>
            <person name="Hu P."/>
            <person name="Tom L."/>
            <person name="Singh A."/>
            <person name="Thomas B.C."/>
            <person name="Baker B.J."/>
            <person name="Piceno Y.M."/>
            <person name="Andersen G.L."/>
            <person name="Banfield J.F."/>
        </authorList>
    </citation>
    <scope>NUCLEOTIDE SEQUENCE [LARGE SCALE GENOMIC DNA]</scope>
</reference>
<dbReference type="GO" id="GO:0022627">
    <property type="term" value="C:cytosolic small ribosomal subunit"/>
    <property type="evidence" value="ECO:0007669"/>
    <property type="project" value="TreeGrafter"/>
</dbReference>
<evidence type="ECO:0000256" key="2">
    <source>
        <dbReference type="ARBA" id="ARBA00011458"/>
    </source>
</evidence>
<dbReference type="EMBL" id="LGFD01000020">
    <property type="protein sequence ID" value="KUK17571.1"/>
    <property type="molecule type" value="Genomic_DNA"/>
</dbReference>
<keyword evidence="4 5" id="KW-0687">Ribonucleoprotein</keyword>
<evidence type="ECO:0000259" key="8">
    <source>
        <dbReference type="SMART" id="SM01386"/>
    </source>
</evidence>
<evidence type="ECO:0000256" key="7">
    <source>
        <dbReference type="SAM" id="MobiDB-lite"/>
    </source>
</evidence>
<dbReference type="InterPro" id="IPR012606">
    <property type="entry name" value="Ribosomal_uS15_N"/>
</dbReference>
<dbReference type="InterPro" id="IPR023029">
    <property type="entry name" value="Ribosomal_uS15_arc_euk"/>
</dbReference>
<evidence type="ECO:0000313" key="10">
    <source>
        <dbReference type="Proteomes" id="UP000053911"/>
    </source>
</evidence>
<dbReference type="FunFam" id="4.10.860.130:FF:000001">
    <property type="entry name" value="40S ribosomal protein S13"/>
    <property type="match status" value="1"/>
</dbReference>
<feature type="compositionally biased region" description="Basic residues" evidence="7">
    <location>
        <begin position="1"/>
        <end position="18"/>
    </location>
</feature>
<evidence type="ECO:0000313" key="9">
    <source>
        <dbReference type="EMBL" id="KUK17571.1"/>
    </source>
</evidence>
<dbReference type="Gene3D" id="1.10.287.10">
    <property type="entry name" value="S15/NS1, RNA-binding"/>
    <property type="match status" value="1"/>
</dbReference>
<name>A0A117L1L0_9EURY</name>
<evidence type="ECO:0000256" key="1">
    <source>
        <dbReference type="ARBA" id="ARBA00008434"/>
    </source>
</evidence>
<comment type="caution">
    <text evidence="9">The sequence shown here is derived from an EMBL/GenBank/DDBJ whole genome shotgun (WGS) entry which is preliminary data.</text>
</comment>
<feature type="domain" description="Small ribosomal subunit protein uS15 N-terminal" evidence="8">
    <location>
        <begin position="1"/>
        <end position="60"/>
    </location>
</feature>
<dbReference type="PANTHER" id="PTHR11885:SF6">
    <property type="entry name" value="SMALL RIBOSOMAL SUBUNIT PROTEIN US15"/>
    <property type="match status" value="1"/>
</dbReference>
<dbReference type="InterPro" id="IPR009068">
    <property type="entry name" value="uS15_NS1_RNA-bd_sf"/>
</dbReference>
<dbReference type="Pfam" id="PF00312">
    <property type="entry name" value="Ribosomal_S15"/>
    <property type="match status" value="1"/>
</dbReference>
<dbReference type="Proteomes" id="UP000053911">
    <property type="component" value="Unassembled WGS sequence"/>
</dbReference>
<evidence type="ECO:0000256" key="5">
    <source>
        <dbReference type="HAMAP-Rule" id="MF_01343"/>
    </source>
</evidence>
<evidence type="ECO:0000256" key="6">
    <source>
        <dbReference type="RuleBase" id="RU003919"/>
    </source>
</evidence>
<proteinExistence type="inferred from homology"/>
<accession>A0A117L1L0</accession>
<protein>
    <recommendedName>
        <fullName evidence="5">Small ribosomal subunit protein uS15</fullName>
    </recommendedName>
</protein>
<comment type="similarity">
    <text evidence="1 5 6">Belongs to the universal ribosomal protein uS15 family.</text>
</comment>
<dbReference type="PATRIC" id="fig|172049.5.peg.2123"/>
<dbReference type="PROSITE" id="PS00362">
    <property type="entry name" value="RIBOSOMAL_S15"/>
    <property type="match status" value="1"/>
</dbReference>
<dbReference type="GO" id="GO:0003735">
    <property type="term" value="F:structural constituent of ribosome"/>
    <property type="evidence" value="ECO:0007669"/>
    <property type="project" value="InterPro"/>
</dbReference>
<comment type="subunit">
    <text evidence="2 5">Part of the 30S ribosomal subunit.</text>
</comment>
<keyword evidence="3 5" id="KW-0689">Ribosomal protein</keyword>
<gene>
    <name evidence="5" type="primary">rps15</name>
    <name evidence="9" type="ORF">XD54_1164</name>
</gene>
<evidence type="ECO:0000256" key="4">
    <source>
        <dbReference type="ARBA" id="ARBA00023274"/>
    </source>
</evidence>